<comment type="function">
    <text evidence="8">Produces ATP from ADP in the presence of a proton gradient across the membrane.</text>
</comment>
<comment type="similarity">
    <text evidence="2 8">Belongs to the ATPase epsilon chain family.</text>
</comment>
<gene>
    <name evidence="8 11" type="primary">atpC</name>
    <name evidence="11" type="ORF">NCTC10124_00863</name>
</gene>
<sequence length="137" mass="15633">MAKLKLTITTPSAIFYDDLVDIVTLRVNLGYKGFLPNASEFFSNIEPGTLTINYENSSDMIKCHIGSGLIYSNKEAVNIITDDIVKIEDINLDALNKQKEMLENRLKENLTESLLKQVKEKLENINSRIKSYNEFKK</sequence>
<organism evidence="11 12">
    <name type="scientific">Mycoplasmopsis synoviae</name>
    <name type="common">Mycoplasma synoviae</name>
    <dbReference type="NCBI Taxonomy" id="2109"/>
    <lineage>
        <taxon>Bacteria</taxon>
        <taxon>Bacillati</taxon>
        <taxon>Mycoplasmatota</taxon>
        <taxon>Mycoplasmoidales</taxon>
        <taxon>Metamycoplasmataceae</taxon>
        <taxon>Mycoplasmopsis</taxon>
    </lineage>
</organism>
<dbReference type="GO" id="GO:0045259">
    <property type="term" value="C:proton-transporting ATP synthase complex"/>
    <property type="evidence" value="ECO:0007669"/>
    <property type="project" value="UniProtKB-KW"/>
</dbReference>
<dbReference type="GeneID" id="93530187"/>
<keyword evidence="11" id="KW-0378">Hydrolase</keyword>
<dbReference type="AlphaFoldDB" id="A0A3B0PI45"/>
<evidence type="ECO:0000313" key="11">
    <source>
        <dbReference type="EMBL" id="SYV93134.1"/>
    </source>
</evidence>
<dbReference type="GO" id="GO:0012505">
    <property type="term" value="C:endomembrane system"/>
    <property type="evidence" value="ECO:0007669"/>
    <property type="project" value="UniProtKB-SubCell"/>
</dbReference>
<keyword evidence="4 8" id="KW-0406">Ion transport</keyword>
<evidence type="ECO:0000256" key="6">
    <source>
        <dbReference type="ARBA" id="ARBA00023196"/>
    </source>
</evidence>
<keyword evidence="6 8" id="KW-0139">CF(1)</keyword>
<comment type="subcellular location">
    <subcellularLocation>
        <location evidence="8">Cell membrane</location>
        <topology evidence="8">Peripheral membrane protein</topology>
    </subcellularLocation>
    <subcellularLocation>
        <location evidence="1">Endomembrane system</location>
        <topology evidence="1">Peripheral membrane protein</topology>
    </subcellularLocation>
</comment>
<dbReference type="PANTHER" id="PTHR13822:SF10">
    <property type="entry name" value="ATP SYNTHASE EPSILON CHAIN, CHLOROPLASTIC"/>
    <property type="match status" value="1"/>
</dbReference>
<evidence type="ECO:0000313" key="12">
    <source>
        <dbReference type="Proteomes" id="UP000259328"/>
    </source>
</evidence>
<reference evidence="12" key="1">
    <citation type="submission" date="2018-06" db="EMBL/GenBank/DDBJ databases">
        <authorList>
            <consortium name="Pathogen Informatics"/>
        </authorList>
    </citation>
    <scope>NUCLEOTIDE SEQUENCE [LARGE SCALE GENOMIC DNA]</scope>
    <source>
        <strain evidence="12">NCTC10124</strain>
    </source>
</reference>
<keyword evidence="9" id="KW-0175">Coiled coil</keyword>
<comment type="subunit">
    <text evidence="8">F-type ATPases have 2 components, CF(1) - the catalytic core - and CF(0) - the membrane proton channel. CF(1) has five subunits: alpha(3), beta(3), gamma(1), delta(1), epsilon(1). CF(0) has three main subunits: a, b and c.</text>
</comment>
<keyword evidence="5 8" id="KW-0472">Membrane</keyword>
<evidence type="ECO:0000256" key="5">
    <source>
        <dbReference type="ARBA" id="ARBA00023136"/>
    </source>
</evidence>
<feature type="domain" description="ATP synthase F1 complex delta/epsilon subunit N-terminal" evidence="10">
    <location>
        <begin position="4"/>
        <end position="83"/>
    </location>
</feature>
<evidence type="ECO:0000256" key="7">
    <source>
        <dbReference type="ARBA" id="ARBA00023310"/>
    </source>
</evidence>
<dbReference type="RefSeq" id="WP_020003245.1">
    <property type="nucleotide sequence ID" value="NZ_LS991953.1"/>
</dbReference>
<dbReference type="Proteomes" id="UP000259328">
    <property type="component" value="Chromosome"/>
</dbReference>
<protein>
    <recommendedName>
        <fullName evidence="8">ATP synthase epsilon chain</fullName>
    </recommendedName>
    <alternativeName>
        <fullName evidence="8">ATP synthase F1 sector epsilon subunit</fullName>
    </alternativeName>
    <alternativeName>
        <fullName evidence="8">F-ATPase epsilon subunit</fullName>
    </alternativeName>
</protein>
<dbReference type="HAMAP" id="MF_00530">
    <property type="entry name" value="ATP_synth_epsil_bac"/>
    <property type="match status" value="1"/>
</dbReference>
<feature type="coiled-coil region" evidence="9">
    <location>
        <begin position="85"/>
        <end position="135"/>
    </location>
</feature>
<dbReference type="GO" id="GO:0016787">
    <property type="term" value="F:hydrolase activity"/>
    <property type="evidence" value="ECO:0007669"/>
    <property type="project" value="UniProtKB-KW"/>
</dbReference>
<dbReference type="InterPro" id="IPR001469">
    <property type="entry name" value="ATP_synth_F1_dsu/esu"/>
</dbReference>
<evidence type="ECO:0000256" key="1">
    <source>
        <dbReference type="ARBA" id="ARBA00004184"/>
    </source>
</evidence>
<keyword evidence="8" id="KW-0375">Hydrogen ion transport</keyword>
<dbReference type="EMBL" id="LS991953">
    <property type="protein sequence ID" value="SYV93134.1"/>
    <property type="molecule type" value="Genomic_DNA"/>
</dbReference>
<dbReference type="SUPFAM" id="SSF51344">
    <property type="entry name" value="Epsilon subunit of F1F0-ATP synthase N-terminal domain"/>
    <property type="match status" value="1"/>
</dbReference>
<dbReference type="Gene3D" id="2.60.15.10">
    <property type="entry name" value="F0F1 ATP synthase delta/epsilon subunit, N-terminal"/>
    <property type="match status" value="1"/>
</dbReference>
<dbReference type="GO" id="GO:0005886">
    <property type="term" value="C:plasma membrane"/>
    <property type="evidence" value="ECO:0007669"/>
    <property type="project" value="UniProtKB-SubCell"/>
</dbReference>
<dbReference type="InterPro" id="IPR036771">
    <property type="entry name" value="ATPsynth_dsu/esu_N"/>
</dbReference>
<keyword evidence="3 8" id="KW-0813">Transport</keyword>
<dbReference type="PANTHER" id="PTHR13822">
    <property type="entry name" value="ATP SYNTHASE DELTA/EPSILON CHAIN"/>
    <property type="match status" value="1"/>
</dbReference>
<dbReference type="InterPro" id="IPR020546">
    <property type="entry name" value="ATP_synth_F1_dsu/esu_N"/>
</dbReference>
<dbReference type="GO" id="GO:0005524">
    <property type="term" value="F:ATP binding"/>
    <property type="evidence" value="ECO:0007669"/>
    <property type="project" value="UniProtKB-UniRule"/>
</dbReference>
<evidence type="ECO:0000259" key="10">
    <source>
        <dbReference type="Pfam" id="PF02823"/>
    </source>
</evidence>
<evidence type="ECO:0000256" key="9">
    <source>
        <dbReference type="SAM" id="Coils"/>
    </source>
</evidence>
<accession>A0A3B0PI45</accession>
<keyword evidence="8" id="KW-1003">Cell membrane</keyword>
<evidence type="ECO:0000256" key="4">
    <source>
        <dbReference type="ARBA" id="ARBA00023065"/>
    </source>
</evidence>
<evidence type="ECO:0000256" key="3">
    <source>
        <dbReference type="ARBA" id="ARBA00022448"/>
    </source>
</evidence>
<proteinExistence type="inferred from homology"/>
<evidence type="ECO:0000256" key="2">
    <source>
        <dbReference type="ARBA" id="ARBA00005712"/>
    </source>
</evidence>
<evidence type="ECO:0000256" key="8">
    <source>
        <dbReference type="HAMAP-Rule" id="MF_00530"/>
    </source>
</evidence>
<dbReference type="Pfam" id="PF02823">
    <property type="entry name" value="ATP-synt_DE_N"/>
    <property type="match status" value="1"/>
</dbReference>
<dbReference type="GO" id="GO:0046933">
    <property type="term" value="F:proton-transporting ATP synthase activity, rotational mechanism"/>
    <property type="evidence" value="ECO:0007669"/>
    <property type="project" value="UniProtKB-UniRule"/>
</dbReference>
<keyword evidence="7 8" id="KW-0066">ATP synthesis</keyword>
<name>A0A3B0PI45_MYCSY</name>